<dbReference type="EMBL" id="JAYMGO010000011">
    <property type="protein sequence ID" value="KAL1265379.1"/>
    <property type="molecule type" value="Genomic_DNA"/>
</dbReference>
<proteinExistence type="predicted"/>
<gene>
    <name evidence="1" type="ORF">QQF64_003406</name>
</gene>
<name>A0ABR3ML72_9TELE</name>
<dbReference type="Proteomes" id="UP001558613">
    <property type="component" value="Unassembled WGS sequence"/>
</dbReference>
<comment type="caution">
    <text evidence="1">The sequence shown here is derived from an EMBL/GenBank/DDBJ whole genome shotgun (WGS) entry which is preliminary data.</text>
</comment>
<evidence type="ECO:0000313" key="2">
    <source>
        <dbReference type="Proteomes" id="UP001558613"/>
    </source>
</evidence>
<evidence type="ECO:0000313" key="1">
    <source>
        <dbReference type="EMBL" id="KAL1265379.1"/>
    </source>
</evidence>
<keyword evidence="2" id="KW-1185">Reference proteome</keyword>
<sequence length="90" mass="10239">MFPHICAGITPMRSRSRVGFSQQRAAAQGGAAMCAEIEPELRVREPTEWRRRNQRGGQEESQMDYVPVRRLRTAAFGLLFITGFCVIRNL</sequence>
<protein>
    <submittedName>
        <fullName evidence="1">Uncharacterized protein</fullName>
    </submittedName>
</protein>
<organism evidence="1 2">
    <name type="scientific">Cirrhinus molitorella</name>
    <name type="common">mud carp</name>
    <dbReference type="NCBI Taxonomy" id="172907"/>
    <lineage>
        <taxon>Eukaryota</taxon>
        <taxon>Metazoa</taxon>
        <taxon>Chordata</taxon>
        <taxon>Craniata</taxon>
        <taxon>Vertebrata</taxon>
        <taxon>Euteleostomi</taxon>
        <taxon>Actinopterygii</taxon>
        <taxon>Neopterygii</taxon>
        <taxon>Teleostei</taxon>
        <taxon>Ostariophysi</taxon>
        <taxon>Cypriniformes</taxon>
        <taxon>Cyprinidae</taxon>
        <taxon>Labeoninae</taxon>
        <taxon>Labeonini</taxon>
        <taxon>Cirrhinus</taxon>
    </lineage>
</organism>
<accession>A0ABR3ML72</accession>
<reference evidence="1 2" key="1">
    <citation type="submission" date="2023-09" db="EMBL/GenBank/DDBJ databases">
        <authorList>
            <person name="Wang M."/>
        </authorList>
    </citation>
    <scope>NUCLEOTIDE SEQUENCE [LARGE SCALE GENOMIC DNA]</scope>
    <source>
        <strain evidence="1">GT-2023</strain>
        <tissue evidence="1">Liver</tissue>
    </source>
</reference>